<sequence length="112" mass="12337">MTVHYSISLPDPAKARGNDPRLSFTASGADAFAEQLQSALRTPELFERWKATQDEPEDVDPGLGATDPEATVTGKQSDLRIDLVASTSLPGDLFKQRLRMLAGSHWELRDVR</sequence>
<dbReference type="OrthoDB" id="5985451at2"/>
<reference evidence="2 3" key="1">
    <citation type="submission" date="2015-05" db="EMBL/GenBank/DDBJ databases">
        <title>Genome sequencing and analysis of members of genus Stenotrophomonas.</title>
        <authorList>
            <person name="Patil P.P."/>
            <person name="Midha S."/>
            <person name="Patil P.B."/>
        </authorList>
    </citation>
    <scope>NUCLEOTIDE SEQUENCE [LARGE SCALE GENOMIC DNA]</scope>
    <source>
        <strain evidence="2 3">DSM 18941</strain>
    </source>
</reference>
<name>A0A0R0CKW8_9GAMM</name>
<evidence type="ECO:0000313" key="3">
    <source>
        <dbReference type="Proteomes" id="UP000051863"/>
    </source>
</evidence>
<organism evidence="2 3">
    <name type="scientific">Stenotrophomonas terrae</name>
    <dbReference type="NCBI Taxonomy" id="405446"/>
    <lineage>
        <taxon>Bacteria</taxon>
        <taxon>Pseudomonadati</taxon>
        <taxon>Pseudomonadota</taxon>
        <taxon>Gammaproteobacteria</taxon>
        <taxon>Lysobacterales</taxon>
        <taxon>Lysobacteraceae</taxon>
        <taxon>Stenotrophomonas</taxon>
    </lineage>
</organism>
<comment type="caution">
    <text evidence="2">The sequence shown here is derived from an EMBL/GenBank/DDBJ whole genome shotgun (WGS) entry which is preliminary data.</text>
</comment>
<protein>
    <submittedName>
        <fullName evidence="2">Uncharacterized protein</fullName>
    </submittedName>
</protein>
<dbReference type="RefSeq" id="WP_057629213.1">
    <property type="nucleotide sequence ID" value="NZ_LDJJ01000042.1"/>
</dbReference>
<feature type="region of interest" description="Disordered" evidence="1">
    <location>
        <begin position="1"/>
        <end position="22"/>
    </location>
</feature>
<evidence type="ECO:0000256" key="1">
    <source>
        <dbReference type="SAM" id="MobiDB-lite"/>
    </source>
</evidence>
<proteinExistence type="predicted"/>
<evidence type="ECO:0000313" key="2">
    <source>
        <dbReference type="EMBL" id="KRG66666.1"/>
    </source>
</evidence>
<keyword evidence="3" id="KW-1185">Reference proteome</keyword>
<dbReference type="EMBL" id="LDJJ01000042">
    <property type="protein sequence ID" value="KRG66666.1"/>
    <property type="molecule type" value="Genomic_DNA"/>
</dbReference>
<dbReference type="Proteomes" id="UP000051863">
    <property type="component" value="Unassembled WGS sequence"/>
</dbReference>
<feature type="region of interest" description="Disordered" evidence="1">
    <location>
        <begin position="52"/>
        <end position="74"/>
    </location>
</feature>
<dbReference type="PATRIC" id="fig|405446.3.peg.2216"/>
<gene>
    <name evidence="2" type="ORF">ABB27_13000</name>
</gene>
<accession>A0A0R0CKW8</accession>
<dbReference type="AlphaFoldDB" id="A0A0R0CKW8"/>